<dbReference type="InterPro" id="IPR036397">
    <property type="entry name" value="RNaseH_sf"/>
</dbReference>
<dbReference type="GeneTree" id="ENSGT01120000272123"/>
<dbReference type="Ensembl" id="ENSOTST00005136625.1">
    <property type="protein sequence ID" value="ENSOTSP00005131896.1"/>
    <property type="gene ID" value="ENSOTSG00005054498.1"/>
</dbReference>
<dbReference type="Pfam" id="PF13358">
    <property type="entry name" value="DDE_3"/>
    <property type="match status" value="1"/>
</dbReference>
<name>A0AAZ3QSL8_ONCTS</name>
<reference evidence="3" key="1">
    <citation type="journal article" date="2018" name="PLoS ONE">
        <title>Chinook salmon (Oncorhynchus tshawytscha) genome and transcriptome.</title>
        <authorList>
            <person name="Christensen K.A."/>
            <person name="Leong J.S."/>
            <person name="Sakhrani D."/>
            <person name="Biagi C.A."/>
            <person name="Minkley D.R."/>
            <person name="Withler R.E."/>
            <person name="Rondeau E.B."/>
            <person name="Koop B.F."/>
            <person name="Devlin R.H."/>
        </authorList>
    </citation>
    <scope>NUCLEOTIDE SEQUENCE [LARGE SCALE GENOMIC DNA]</scope>
</reference>
<dbReference type="Gene3D" id="3.30.420.10">
    <property type="entry name" value="Ribonuclease H-like superfamily/Ribonuclease H"/>
    <property type="match status" value="1"/>
</dbReference>
<reference evidence="2" key="3">
    <citation type="submission" date="2025-09" db="UniProtKB">
        <authorList>
            <consortium name="Ensembl"/>
        </authorList>
    </citation>
    <scope>IDENTIFICATION</scope>
</reference>
<evidence type="ECO:0000313" key="2">
    <source>
        <dbReference type="Ensembl" id="ENSOTSP00005131896.1"/>
    </source>
</evidence>
<evidence type="ECO:0000313" key="3">
    <source>
        <dbReference type="Proteomes" id="UP000694402"/>
    </source>
</evidence>
<proteinExistence type="predicted"/>
<feature type="domain" description="Tc1-like transposase DDE" evidence="1">
    <location>
        <begin position="126"/>
        <end position="157"/>
    </location>
</feature>
<evidence type="ECO:0000259" key="1">
    <source>
        <dbReference type="Pfam" id="PF13358"/>
    </source>
</evidence>
<accession>A0AAZ3QSL8</accession>
<keyword evidence="3" id="KW-1185">Reference proteome</keyword>
<sequence>MSRTLKVYSSEVTKTIKRYDKTGSHEDRHSKGRPRVTSAAKDKFIRITSLRNGSLNKCSGNRHLNINCSEETAYLTSMATTAFCSYTPSHLVCAYWDYHLFFNRTMTQHASRLYKGYLTKKKSDGVLHQMTWPPQSPDLNPIEIVWNELDRRVKEKQPTGAQHMWELLQDCWKSIPGEAD</sequence>
<dbReference type="GO" id="GO:0003676">
    <property type="term" value="F:nucleic acid binding"/>
    <property type="evidence" value="ECO:0007669"/>
    <property type="project" value="InterPro"/>
</dbReference>
<dbReference type="InterPro" id="IPR038717">
    <property type="entry name" value="Tc1-like_DDE_dom"/>
</dbReference>
<reference evidence="2" key="2">
    <citation type="submission" date="2025-08" db="UniProtKB">
        <authorList>
            <consortium name="Ensembl"/>
        </authorList>
    </citation>
    <scope>IDENTIFICATION</scope>
</reference>
<organism evidence="2 3">
    <name type="scientific">Oncorhynchus tshawytscha</name>
    <name type="common">Chinook salmon</name>
    <name type="synonym">Salmo tshawytscha</name>
    <dbReference type="NCBI Taxonomy" id="74940"/>
    <lineage>
        <taxon>Eukaryota</taxon>
        <taxon>Metazoa</taxon>
        <taxon>Chordata</taxon>
        <taxon>Craniata</taxon>
        <taxon>Vertebrata</taxon>
        <taxon>Euteleostomi</taxon>
        <taxon>Actinopterygii</taxon>
        <taxon>Neopterygii</taxon>
        <taxon>Teleostei</taxon>
        <taxon>Protacanthopterygii</taxon>
        <taxon>Salmoniformes</taxon>
        <taxon>Salmonidae</taxon>
        <taxon>Salmoninae</taxon>
        <taxon>Oncorhynchus</taxon>
    </lineage>
</organism>
<dbReference type="Proteomes" id="UP000694402">
    <property type="component" value="Unassembled WGS sequence"/>
</dbReference>
<protein>
    <recommendedName>
        <fullName evidence="1">Tc1-like transposase DDE domain-containing protein</fullName>
    </recommendedName>
</protein>
<dbReference type="AlphaFoldDB" id="A0AAZ3QSL8"/>